<evidence type="ECO:0000256" key="1">
    <source>
        <dbReference type="SAM" id="MobiDB-lite"/>
    </source>
</evidence>
<gene>
    <name evidence="2" type="ORF">PMAYCL1PPCAC_14938</name>
</gene>
<feature type="region of interest" description="Disordered" evidence="1">
    <location>
        <begin position="9"/>
        <end position="51"/>
    </location>
</feature>
<feature type="compositionally biased region" description="Low complexity" evidence="1">
    <location>
        <begin position="30"/>
        <end position="46"/>
    </location>
</feature>
<feature type="compositionally biased region" description="Gly residues" evidence="1">
    <location>
        <begin position="9"/>
        <end position="18"/>
    </location>
</feature>
<keyword evidence="3" id="KW-1185">Reference proteome</keyword>
<organism evidence="2 3">
    <name type="scientific">Pristionchus mayeri</name>
    <dbReference type="NCBI Taxonomy" id="1317129"/>
    <lineage>
        <taxon>Eukaryota</taxon>
        <taxon>Metazoa</taxon>
        <taxon>Ecdysozoa</taxon>
        <taxon>Nematoda</taxon>
        <taxon>Chromadorea</taxon>
        <taxon>Rhabditida</taxon>
        <taxon>Rhabditina</taxon>
        <taxon>Diplogasteromorpha</taxon>
        <taxon>Diplogasteroidea</taxon>
        <taxon>Neodiplogasteridae</taxon>
        <taxon>Pristionchus</taxon>
    </lineage>
</organism>
<sequence length="263" mass="29416">MQRELLLKGMGGGRGGWGDDNDDDYDRNETTTARPITTRQTPQPTTSLPIYTTPKPTCPPTLITEAEAVASVGVHAAECRQKFPYYYDNPKFTVIQGWPCISVKRCKTCIMFADPRPTWDWPCHYADYEQCVVENNRGSCSYLCTQFFDQFDFIPTGVDMPNMTDWAKGTQPAASACAKVLDSTARANCWNNSECKRLPSSSIFSTNKASPHIDPKFWSDHVKPGMAPCDVSVRFLDINLLHESFPGDIQLSVSSRAFARLMS</sequence>
<name>A0AAN5HXC9_9BILA</name>
<accession>A0AAN5HXC9</accession>
<dbReference type="Proteomes" id="UP001328107">
    <property type="component" value="Unassembled WGS sequence"/>
</dbReference>
<dbReference type="EMBL" id="BTRK01000004">
    <property type="protein sequence ID" value="GMR44743.1"/>
    <property type="molecule type" value="Genomic_DNA"/>
</dbReference>
<dbReference type="AlphaFoldDB" id="A0AAN5HXC9"/>
<reference evidence="3" key="1">
    <citation type="submission" date="2022-10" db="EMBL/GenBank/DDBJ databases">
        <title>Genome assembly of Pristionchus species.</title>
        <authorList>
            <person name="Yoshida K."/>
            <person name="Sommer R.J."/>
        </authorList>
    </citation>
    <scope>NUCLEOTIDE SEQUENCE [LARGE SCALE GENOMIC DNA]</scope>
    <source>
        <strain evidence="3">RS5460</strain>
    </source>
</reference>
<comment type="caution">
    <text evidence="2">The sequence shown here is derived from an EMBL/GenBank/DDBJ whole genome shotgun (WGS) entry which is preliminary data.</text>
</comment>
<proteinExistence type="predicted"/>
<protein>
    <submittedName>
        <fullName evidence="2">Uncharacterized protein</fullName>
    </submittedName>
</protein>
<evidence type="ECO:0000313" key="2">
    <source>
        <dbReference type="EMBL" id="GMR44743.1"/>
    </source>
</evidence>
<evidence type="ECO:0000313" key="3">
    <source>
        <dbReference type="Proteomes" id="UP001328107"/>
    </source>
</evidence>